<comment type="caution">
    <text evidence="1">The sequence shown here is derived from an EMBL/GenBank/DDBJ whole genome shotgun (WGS) entry which is preliminary data.</text>
</comment>
<protein>
    <submittedName>
        <fullName evidence="1">Enamine deaminase RidA (YjgF/YER057c/UK114 family)</fullName>
    </submittedName>
</protein>
<dbReference type="PANTHER" id="PTHR11803:SF39">
    <property type="entry name" value="2-IMINOBUTANOATE_2-IMINOPROPANOATE DEAMINASE"/>
    <property type="match status" value="1"/>
</dbReference>
<dbReference type="PANTHER" id="PTHR11803">
    <property type="entry name" value="2-IMINOBUTANOATE/2-IMINOPROPANOATE DEAMINASE RIDA"/>
    <property type="match status" value="1"/>
</dbReference>
<dbReference type="GO" id="GO:0019239">
    <property type="term" value="F:deaminase activity"/>
    <property type="evidence" value="ECO:0007669"/>
    <property type="project" value="TreeGrafter"/>
</dbReference>
<dbReference type="RefSeq" id="WP_110320348.1">
    <property type="nucleotide sequence ID" value="NZ_QJJU01000059.1"/>
</dbReference>
<organism evidence="1 2">
    <name type="scientific">Mycolicibacterium moriokaense</name>
    <dbReference type="NCBI Taxonomy" id="39691"/>
    <lineage>
        <taxon>Bacteria</taxon>
        <taxon>Bacillati</taxon>
        <taxon>Actinomycetota</taxon>
        <taxon>Actinomycetes</taxon>
        <taxon>Mycobacteriales</taxon>
        <taxon>Mycobacteriaceae</taxon>
        <taxon>Mycolicibacterium</taxon>
    </lineage>
</organism>
<sequence length="139" mass="14823">MITRNNPDVGYVDESTFAALGFSQVVRADETVYYSGIAPFTGAPPDFTVIGVGSMEEQVLFCLDVLERCLESEGQSLQNMVAVTVYATEMPALMATAEHFAKRFGSAPPSSTWVGVTELAHPDQLVEITAIAADSKGGL</sequence>
<proteinExistence type="predicted"/>
<dbReference type="OrthoDB" id="9803101at2"/>
<dbReference type="InterPro" id="IPR006175">
    <property type="entry name" value="YjgF/YER057c/UK114"/>
</dbReference>
<dbReference type="GO" id="GO:0005829">
    <property type="term" value="C:cytosol"/>
    <property type="evidence" value="ECO:0007669"/>
    <property type="project" value="TreeGrafter"/>
</dbReference>
<dbReference type="EMBL" id="QJJU01000059">
    <property type="protein sequence ID" value="PXW95304.1"/>
    <property type="molecule type" value="Genomic_DNA"/>
</dbReference>
<dbReference type="SUPFAM" id="SSF55298">
    <property type="entry name" value="YjgF-like"/>
    <property type="match status" value="1"/>
</dbReference>
<dbReference type="CDD" id="cd00448">
    <property type="entry name" value="YjgF_YER057c_UK114_family"/>
    <property type="match status" value="1"/>
</dbReference>
<dbReference type="InterPro" id="IPR035959">
    <property type="entry name" value="RutC-like_sf"/>
</dbReference>
<dbReference type="Proteomes" id="UP000247781">
    <property type="component" value="Unassembled WGS sequence"/>
</dbReference>
<reference evidence="2" key="1">
    <citation type="submission" date="2018-05" db="EMBL/GenBank/DDBJ databases">
        <authorList>
            <person name="Deangelis K."/>
            <person name="Huntemann M."/>
            <person name="Clum A."/>
            <person name="Pillay M."/>
            <person name="Palaniappan K."/>
            <person name="Varghese N."/>
            <person name="Mikhailova N."/>
            <person name="Stamatis D."/>
            <person name="Reddy T."/>
            <person name="Daum C."/>
            <person name="Shapiro N."/>
            <person name="Ivanova N."/>
            <person name="Kyrpides N."/>
            <person name="Woyke T."/>
        </authorList>
    </citation>
    <scope>NUCLEOTIDE SEQUENCE [LARGE SCALE GENOMIC DNA]</scope>
    <source>
        <strain evidence="2">GAS496</strain>
    </source>
</reference>
<gene>
    <name evidence="1" type="ORF">C8E89_1594</name>
</gene>
<evidence type="ECO:0000313" key="2">
    <source>
        <dbReference type="Proteomes" id="UP000247781"/>
    </source>
</evidence>
<dbReference type="AlphaFoldDB" id="A0A318GYY5"/>
<accession>A0A318GYY5</accession>
<evidence type="ECO:0000313" key="1">
    <source>
        <dbReference type="EMBL" id="PXW95304.1"/>
    </source>
</evidence>
<dbReference type="Gene3D" id="3.30.1330.40">
    <property type="entry name" value="RutC-like"/>
    <property type="match status" value="1"/>
</dbReference>
<dbReference type="Pfam" id="PF01042">
    <property type="entry name" value="Ribonuc_L-PSP"/>
    <property type="match status" value="1"/>
</dbReference>
<name>A0A318GYY5_9MYCO</name>
<keyword evidence="2" id="KW-1185">Reference proteome</keyword>
<reference evidence="1 2" key="2">
    <citation type="submission" date="2018-06" db="EMBL/GenBank/DDBJ databases">
        <title>Sequencing of bacterial isolates from soil warming experiment in Harvard Forest, Massachusetts, USA.</title>
        <authorList>
            <person name="Deangelis K.PhD."/>
        </authorList>
    </citation>
    <scope>NUCLEOTIDE SEQUENCE [LARGE SCALE GENOMIC DNA]</scope>
    <source>
        <strain evidence="1 2">GAS496</strain>
    </source>
</reference>